<dbReference type="Proteomes" id="UP000279833">
    <property type="component" value="Unassembled WGS sequence"/>
</dbReference>
<accession>A0A183JRJ2</accession>
<reference evidence="3" key="1">
    <citation type="submission" date="2016-06" db="UniProtKB">
        <authorList>
            <consortium name="WormBaseParasite"/>
        </authorList>
    </citation>
    <scope>IDENTIFICATION</scope>
</reference>
<dbReference type="STRING" id="6186.A0A183JRJ2"/>
<organism evidence="3">
    <name type="scientific">Schistosoma curassoni</name>
    <dbReference type="NCBI Taxonomy" id="6186"/>
    <lineage>
        <taxon>Eukaryota</taxon>
        <taxon>Metazoa</taxon>
        <taxon>Spiralia</taxon>
        <taxon>Lophotrochozoa</taxon>
        <taxon>Platyhelminthes</taxon>
        <taxon>Trematoda</taxon>
        <taxon>Digenea</taxon>
        <taxon>Strigeidida</taxon>
        <taxon>Schistosomatoidea</taxon>
        <taxon>Schistosomatidae</taxon>
        <taxon>Schistosoma</taxon>
    </lineage>
</organism>
<evidence type="ECO:0000313" key="2">
    <source>
        <dbReference type="Proteomes" id="UP000279833"/>
    </source>
</evidence>
<gene>
    <name evidence="1" type="ORF">SCUD_LOCUS5331</name>
</gene>
<protein>
    <submittedName>
        <fullName evidence="3">HSF_DOMAIN domain-containing protein</fullName>
    </submittedName>
</protein>
<reference evidence="1 2" key="2">
    <citation type="submission" date="2018-11" db="EMBL/GenBank/DDBJ databases">
        <authorList>
            <consortium name="Pathogen Informatics"/>
        </authorList>
    </citation>
    <scope>NUCLEOTIDE SEQUENCE [LARGE SCALE GENOMIC DNA]</scope>
    <source>
        <strain evidence="1">Dakar</strain>
        <strain evidence="2">Dakar, Senegal</strain>
    </source>
</reference>
<dbReference type="EMBL" id="UZAK01008470">
    <property type="protein sequence ID" value="VDO94829.1"/>
    <property type="molecule type" value="Genomic_DNA"/>
</dbReference>
<proteinExistence type="predicted"/>
<evidence type="ECO:0000313" key="3">
    <source>
        <dbReference type="WBParaSite" id="SCUD_0000533101-mRNA-1"/>
    </source>
</evidence>
<sequence length="169" mass="19316">MVKNNSLNCLSSIILSPFTCQNYHDVFLCWNEDRLYGIWRQLIPHCASNHILVWAHQQGANAFIHPFKPMPDVFPGFSLPVPINSRKKLSSTPINTDIKQMSEKPIIPPSMLDKCPESLSNNHNNLDSVVQHNSKMRINKQLEWSTGCLSKVLKYVQKDTVVLISYTCH</sequence>
<name>A0A183JRJ2_9TREM</name>
<keyword evidence="2" id="KW-1185">Reference proteome</keyword>
<dbReference type="WBParaSite" id="SCUD_0000533101-mRNA-1">
    <property type="protein sequence ID" value="SCUD_0000533101-mRNA-1"/>
    <property type="gene ID" value="SCUD_0000533101"/>
</dbReference>
<evidence type="ECO:0000313" key="1">
    <source>
        <dbReference type="EMBL" id="VDO94829.1"/>
    </source>
</evidence>
<dbReference type="AlphaFoldDB" id="A0A183JRJ2"/>